<keyword evidence="1" id="KW-0560">Oxidoreductase</keyword>
<reference evidence="5 6" key="1">
    <citation type="submission" date="2019-10" db="EMBL/GenBank/DDBJ databases">
        <title>Alkaliphilus serpentinus sp. nov. and Alkaliphilus pronyensis sp. nov., two novel anaerobic alkaliphilic species isolated from the serpentinized-hosted hydrothermal field of the Prony Bay (New Caledonia).</title>
        <authorList>
            <person name="Postec A."/>
        </authorList>
    </citation>
    <scope>NUCLEOTIDE SEQUENCE [LARGE SCALE GENOMIC DNA]</scope>
    <source>
        <strain evidence="5 6">LacV</strain>
    </source>
</reference>
<name>A0A6I0FDI7_9FIRM</name>
<dbReference type="Proteomes" id="UP000432715">
    <property type="component" value="Unassembled WGS sequence"/>
</dbReference>
<keyword evidence="6" id="KW-1185">Reference proteome</keyword>
<feature type="domain" description="UDP-glucose/GDP-mannose dehydrogenase C-terminal" evidence="4">
    <location>
        <begin position="329"/>
        <end position="424"/>
    </location>
</feature>
<dbReference type="NCBIfam" id="TIGR03026">
    <property type="entry name" value="NDP-sugDHase"/>
    <property type="match status" value="1"/>
</dbReference>
<dbReference type="SUPFAM" id="SSF52413">
    <property type="entry name" value="UDP-glucose/GDP-mannose dehydrogenase C-terminal domain"/>
    <property type="match status" value="1"/>
</dbReference>
<evidence type="ECO:0000313" key="5">
    <source>
        <dbReference type="EMBL" id="KAB3537316.1"/>
    </source>
</evidence>
<dbReference type="OrthoDB" id="9803238at2"/>
<dbReference type="RefSeq" id="WP_151860147.1">
    <property type="nucleotide sequence ID" value="NZ_WBZC01000010.1"/>
</dbReference>
<dbReference type="EMBL" id="WBZC01000010">
    <property type="protein sequence ID" value="KAB3537316.1"/>
    <property type="molecule type" value="Genomic_DNA"/>
</dbReference>
<dbReference type="InterPro" id="IPR001732">
    <property type="entry name" value="UDP-Glc/GDP-Man_DH_N"/>
</dbReference>
<dbReference type="InterPro" id="IPR036291">
    <property type="entry name" value="NAD(P)-bd_dom_sf"/>
</dbReference>
<evidence type="ECO:0000313" key="6">
    <source>
        <dbReference type="Proteomes" id="UP000432715"/>
    </source>
</evidence>
<evidence type="ECO:0000256" key="1">
    <source>
        <dbReference type="ARBA" id="ARBA00023002"/>
    </source>
</evidence>
<sequence>MKDLLKNKILNRDASIAIIGLGYVGLPLAYEAAKAGFNVIGIDHNEDRLREIHSGNCIIIDAIKEEFKELVKTDRIKATKDYRLLKTADIIIICVPTGLTKNLTPDLVNVEDVTKEIAKNIRVGQLISIESTIYPGTTEEVVLPLLEASGLKVEEDFLLCHSPERIDPGNLNYSTKNISKVIGGIGAASLEVGKIFYSQIINNIVGVSSVKAAELSKVHENTFRAINIALVNELAVLCDKMMINVWEVLEAAFTKPFGIMEFYPGPGVGGHCIPIDPHYLEFKAREYNFMTKFISLAGEVNRKMPEFVREKVLRALNKIGITPTASKVLIIGMAYKKDTGDYRESPAISIAELLLKDGIKLSYYDPYINKIEIGSHSFSSISLNDEAIKAADVVLITTDHSIIDYSWLIKTANLIIDTRNATKGLEDKENKVILL</sequence>
<dbReference type="PIRSF" id="PIRSF500136">
    <property type="entry name" value="UDP_ManNAc_DH"/>
    <property type="match status" value="1"/>
</dbReference>
<dbReference type="InterPro" id="IPR028359">
    <property type="entry name" value="UDP_ManNAc/GlcNAc_DH"/>
</dbReference>
<dbReference type="Pfam" id="PF00984">
    <property type="entry name" value="UDPG_MGDP_dh"/>
    <property type="match status" value="1"/>
</dbReference>
<accession>A0A6I0FDI7</accession>
<keyword evidence="2" id="KW-0520">NAD</keyword>
<dbReference type="InterPro" id="IPR014026">
    <property type="entry name" value="UDP-Glc/GDP-Man_DH_dimer"/>
</dbReference>
<dbReference type="InterPro" id="IPR014027">
    <property type="entry name" value="UDP-Glc/GDP-Man_DH_C"/>
</dbReference>
<dbReference type="GO" id="GO:0016628">
    <property type="term" value="F:oxidoreductase activity, acting on the CH-CH group of donors, NAD or NADP as acceptor"/>
    <property type="evidence" value="ECO:0007669"/>
    <property type="project" value="InterPro"/>
</dbReference>
<comment type="similarity">
    <text evidence="3">Belongs to the UDP-glucose/GDP-mannose dehydrogenase family.</text>
</comment>
<dbReference type="SMART" id="SM00984">
    <property type="entry name" value="UDPG_MGDP_dh_C"/>
    <property type="match status" value="1"/>
</dbReference>
<proteinExistence type="inferred from homology"/>
<dbReference type="GO" id="GO:0051287">
    <property type="term" value="F:NAD binding"/>
    <property type="evidence" value="ECO:0007669"/>
    <property type="project" value="InterPro"/>
</dbReference>
<dbReference type="GO" id="GO:0000271">
    <property type="term" value="P:polysaccharide biosynthetic process"/>
    <property type="evidence" value="ECO:0007669"/>
    <property type="project" value="InterPro"/>
</dbReference>
<dbReference type="InterPro" id="IPR036220">
    <property type="entry name" value="UDP-Glc/GDP-Man_DH_C_sf"/>
</dbReference>
<dbReference type="AlphaFoldDB" id="A0A6I0FDI7"/>
<evidence type="ECO:0000256" key="2">
    <source>
        <dbReference type="ARBA" id="ARBA00023027"/>
    </source>
</evidence>
<dbReference type="InterPro" id="IPR008927">
    <property type="entry name" value="6-PGluconate_DH-like_C_sf"/>
</dbReference>
<dbReference type="Pfam" id="PF03721">
    <property type="entry name" value="UDPG_MGDP_dh_N"/>
    <property type="match status" value="1"/>
</dbReference>
<dbReference type="Pfam" id="PF03720">
    <property type="entry name" value="UDPG_MGDP_dh_C"/>
    <property type="match status" value="1"/>
</dbReference>
<dbReference type="SUPFAM" id="SSF51735">
    <property type="entry name" value="NAD(P)-binding Rossmann-fold domains"/>
    <property type="match status" value="1"/>
</dbReference>
<dbReference type="PIRSF" id="PIRSF000124">
    <property type="entry name" value="UDPglc_GDPman_dh"/>
    <property type="match status" value="1"/>
</dbReference>
<evidence type="ECO:0000259" key="4">
    <source>
        <dbReference type="SMART" id="SM00984"/>
    </source>
</evidence>
<dbReference type="SUPFAM" id="SSF48179">
    <property type="entry name" value="6-phosphogluconate dehydrogenase C-terminal domain-like"/>
    <property type="match status" value="1"/>
</dbReference>
<dbReference type="InterPro" id="IPR017476">
    <property type="entry name" value="UDP-Glc/GDP-Man"/>
</dbReference>
<evidence type="ECO:0000256" key="3">
    <source>
        <dbReference type="PIRNR" id="PIRNR000124"/>
    </source>
</evidence>
<dbReference type="Gene3D" id="3.40.50.720">
    <property type="entry name" value="NAD(P)-binding Rossmann-like Domain"/>
    <property type="match status" value="2"/>
</dbReference>
<comment type="caution">
    <text evidence="5">The sequence shown here is derived from an EMBL/GenBank/DDBJ whole genome shotgun (WGS) entry which is preliminary data.</text>
</comment>
<organism evidence="5 6">
    <name type="scientific">Alkaliphilus pronyensis</name>
    <dbReference type="NCBI Taxonomy" id="1482732"/>
    <lineage>
        <taxon>Bacteria</taxon>
        <taxon>Bacillati</taxon>
        <taxon>Bacillota</taxon>
        <taxon>Clostridia</taxon>
        <taxon>Peptostreptococcales</taxon>
        <taxon>Natronincolaceae</taxon>
        <taxon>Alkaliphilus</taxon>
    </lineage>
</organism>
<dbReference type="PANTHER" id="PTHR43491:SF1">
    <property type="entry name" value="UDP-N-ACETYL-D-MANNOSAMINE DEHYDROGENASE"/>
    <property type="match status" value="1"/>
</dbReference>
<protein>
    <submittedName>
        <fullName evidence="5">Nucleotide sugar dehydrogenase</fullName>
    </submittedName>
</protein>
<gene>
    <name evidence="5" type="ORF">F8154_03225</name>
</gene>
<dbReference type="GO" id="GO:0016616">
    <property type="term" value="F:oxidoreductase activity, acting on the CH-OH group of donors, NAD or NADP as acceptor"/>
    <property type="evidence" value="ECO:0007669"/>
    <property type="project" value="InterPro"/>
</dbReference>
<dbReference type="PANTHER" id="PTHR43491">
    <property type="entry name" value="UDP-N-ACETYL-D-MANNOSAMINE DEHYDROGENASE"/>
    <property type="match status" value="1"/>
</dbReference>